<name>X1SH01_9ZZZZ</name>
<dbReference type="AlphaFoldDB" id="X1SH01"/>
<dbReference type="EMBL" id="BARW01003438">
    <property type="protein sequence ID" value="GAI67019.1"/>
    <property type="molecule type" value="Genomic_DNA"/>
</dbReference>
<evidence type="ECO:0000313" key="1">
    <source>
        <dbReference type="EMBL" id="GAI67019.1"/>
    </source>
</evidence>
<comment type="caution">
    <text evidence="1">The sequence shown here is derived from an EMBL/GenBank/DDBJ whole genome shotgun (WGS) entry which is preliminary data.</text>
</comment>
<protein>
    <submittedName>
        <fullName evidence="1">Uncharacterized protein</fullName>
    </submittedName>
</protein>
<gene>
    <name evidence="1" type="ORF">S12H4_08776</name>
</gene>
<sequence length="70" mass="7608">MDIASIEVGQELVYLSIGPGGRYGPRIRVTRIDGRRVIGTVLDPMQNPWPVGSSFSGLPLSFRLPEDVPA</sequence>
<reference evidence="1" key="1">
    <citation type="journal article" date="2014" name="Front. Microbiol.">
        <title>High frequency of phylogenetically diverse reductive dehalogenase-homologous genes in deep subseafloor sedimentary metagenomes.</title>
        <authorList>
            <person name="Kawai M."/>
            <person name="Futagami T."/>
            <person name="Toyoda A."/>
            <person name="Takaki Y."/>
            <person name="Nishi S."/>
            <person name="Hori S."/>
            <person name="Arai W."/>
            <person name="Tsubouchi T."/>
            <person name="Morono Y."/>
            <person name="Uchiyama I."/>
            <person name="Ito T."/>
            <person name="Fujiyama A."/>
            <person name="Inagaki F."/>
            <person name="Takami H."/>
        </authorList>
    </citation>
    <scope>NUCLEOTIDE SEQUENCE</scope>
    <source>
        <strain evidence="1">Expedition CK06-06</strain>
    </source>
</reference>
<proteinExistence type="predicted"/>
<organism evidence="1">
    <name type="scientific">marine sediment metagenome</name>
    <dbReference type="NCBI Taxonomy" id="412755"/>
    <lineage>
        <taxon>unclassified sequences</taxon>
        <taxon>metagenomes</taxon>
        <taxon>ecological metagenomes</taxon>
    </lineage>
</organism>
<accession>X1SH01</accession>